<evidence type="ECO:0000313" key="4">
    <source>
        <dbReference type="Proteomes" id="UP000038045"/>
    </source>
</evidence>
<proteinExistence type="predicted"/>
<evidence type="ECO:0000256" key="1">
    <source>
        <dbReference type="ARBA" id="ARBA00004123"/>
    </source>
</evidence>
<evidence type="ECO:0000259" key="3">
    <source>
        <dbReference type="SMART" id="SM00382"/>
    </source>
</evidence>
<comment type="subcellular location">
    <subcellularLocation>
        <location evidence="1">Nucleus</location>
    </subcellularLocation>
</comment>
<dbReference type="Proteomes" id="UP000038045">
    <property type="component" value="Unplaced"/>
</dbReference>
<evidence type="ECO:0000313" key="5">
    <source>
        <dbReference type="WBParaSite" id="PTRK_0001185300.1"/>
    </source>
</evidence>
<dbReference type="GO" id="GO:0005634">
    <property type="term" value="C:nucleus"/>
    <property type="evidence" value="ECO:0007669"/>
    <property type="project" value="UniProtKB-SubCell"/>
</dbReference>
<dbReference type="PANTHER" id="PTHR46765">
    <property type="entry name" value="P-LOOP CONTAINING NUCLEOSIDE TRIPHOSPHATE HYDROLASES SUPERFAMILY PROTEIN"/>
    <property type="match status" value="1"/>
</dbReference>
<feature type="domain" description="AAA+ ATPase" evidence="3">
    <location>
        <begin position="283"/>
        <end position="420"/>
    </location>
</feature>
<dbReference type="Gene3D" id="3.40.50.300">
    <property type="entry name" value="P-loop containing nucleotide triphosphate hydrolases"/>
    <property type="match status" value="1"/>
</dbReference>
<dbReference type="SUPFAM" id="SSF52540">
    <property type="entry name" value="P-loop containing nucleoside triphosphate hydrolases"/>
    <property type="match status" value="1"/>
</dbReference>
<accession>A0A0N4ZTM6</accession>
<dbReference type="InterPro" id="IPR011704">
    <property type="entry name" value="ATPase_dyneun-rel_AAA"/>
</dbReference>
<dbReference type="Pfam" id="PF07728">
    <property type="entry name" value="AAA_5"/>
    <property type="match status" value="1"/>
</dbReference>
<keyword evidence="4" id="KW-1185">Reference proteome</keyword>
<organism evidence="4 5">
    <name type="scientific">Parastrongyloides trichosuri</name>
    <name type="common">Possum-specific nematode worm</name>
    <dbReference type="NCBI Taxonomy" id="131310"/>
    <lineage>
        <taxon>Eukaryota</taxon>
        <taxon>Metazoa</taxon>
        <taxon>Ecdysozoa</taxon>
        <taxon>Nematoda</taxon>
        <taxon>Chromadorea</taxon>
        <taxon>Rhabditida</taxon>
        <taxon>Tylenchina</taxon>
        <taxon>Panagrolaimomorpha</taxon>
        <taxon>Strongyloidoidea</taxon>
        <taxon>Strongyloididae</taxon>
        <taxon>Parastrongyloides</taxon>
    </lineage>
</organism>
<evidence type="ECO:0000256" key="2">
    <source>
        <dbReference type="ARBA" id="ARBA00023242"/>
    </source>
</evidence>
<dbReference type="GO" id="GO:0016887">
    <property type="term" value="F:ATP hydrolysis activity"/>
    <property type="evidence" value="ECO:0007669"/>
    <property type="project" value="InterPro"/>
</dbReference>
<dbReference type="WBParaSite" id="PTRK_0001185300.1">
    <property type="protein sequence ID" value="PTRK_0001185300.1"/>
    <property type="gene ID" value="PTRK_0001185300"/>
</dbReference>
<dbReference type="GO" id="GO:0005524">
    <property type="term" value="F:ATP binding"/>
    <property type="evidence" value="ECO:0007669"/>
    <property type="project" value="InterPro"/>
</dbReference>
<sequence>MDDFDVNGILEEPVDFTGADTRDFEQHENLNLTHNGGIKDYDLYRKAQQYATVDMFDKDALENWYLRFEICDPDARMKKIEQLEIENMLYVTEQLKKLKNENIVNETLPISRRQVCPKDYPNKGLLSTPPVDDDWVGISTGINSVRKYIKLKKKEYIPIQLEKSIPIPEGEIDPWCEPYMKIYEKYQEEKCTSGNVIRGEANNEREINECEVIETKLLIHKYQCEDGYASLISDCSANRITLNWLKLWDKFIFDKEYVYVPDKPSWNERGIYDLEDSDDKKPEKKILGLFGPIGCCKTTLAKNISKFCGYNVIYIPVGDTLTVEQVKNKIERGITNVSMDFYLKQRDGMEIEEDIKIKPNCVIIDDIDYANTDIVNYLLKLSKEKGDKALKRPLILIGNNVYSSNLKDLKQNIAIVKVLPLFSNVLLKRLESICEYEGYNVKRYKLLEIMEECYYDIRRCLNNLQLMFAGTKISENYKIFNELSQDLSIVNIWEQIFIINRQWDTQGNTLPLSKRIERIQVMINRSEYADRIVFGLFQNINIVGYDNALFNKKILQIFEDIQFFYDLAINEQMYSLLTYRSAMVAKFHVMVAFKKQLRSKRLKFDFTGPSNYKPLQECKSLIHHIIKNKTFCNWSVTEIFNDLAPYLIFLLCPNIKHININFSSDEDLWRIRKSIQFMDQIGVTIKESEKTRDIYKAIDDGNKHTKLESTSFEPDITPLCIFFYDPIVKMRNSESERRVINSQIYMDKLMKYNKNNTSNDNFISGKEMQNRVTQILSILTPNNDHYKDIKKPKIDNSGPKIYYMWEDDATEIANTKIIRLCDF</sequence>
<dbReference type="InterPro" id="IPR053016">
    <property type="entry name" value="CTF18-RFC_complex"/>
</dbReference>
<dbReference type="PANTHER" id="PTHR46765:SF1">
    <property type="entry name" value="P-LOOP CONTAINING NUCLEOSIDE TRIPHOSPHATE HYDROLASES SUPERFAMILY PROTEIN"/>
    <property type="match status" value="1"/>
</dbReference>
<protein>
    <submittedName>
        <fullName evidence="5">AAA domain-containing protein</fullName>
    </submittedName>
</protein>
<name>A0A0N4ZTM6_PARTI</name>
<dbReference type="SMART" id="SM00382">
    <property type="entry name" value="AAA"/>
    <property type="match status" value="1"/>
</dbReference>
<dbReference type="AlphaFoldDB" id="A0A0N4ZTM6"/>
<reference evidence="5" key="1">
    <citation type="submission" date="2017-02" db="UniProtKB">
        <authorList>
            <consortium name="WormBaseParasite"/>
        </authorList>
    </citation>
    <scope>IDENTIFICATION</scope>
</reference>
<keyword evidence="2" id="KW-0539">Nucleus</keyword>
<dbReference type="Gene3D" id="1.10.8.60">
    <property type="match status" value="1"/>
</dbReference>
<dbReference type="InterPro" id="IPR003593">
    <property type="entry name" value="AAA+_ATPase"/>
</dbReference>
<dbReference type="STRING" id="131310.A0A0N4ZTM6"/>
<dbReference type="InterPro" id="IPR027417">
    <property type="entry name" value="P-loop_NTPase"/>
</dbReference>